<dbReference type="Proteomes" id="UP001473302">
    <property type="component" value="Unassembled WGS sequence"/>
</dbReference>
<evidence type="ECO:0000256" key="11">
    <source>
        <dbReference type="ARBA" id="ARBA00022842"/>
    </source>
</evidence>
<feature type="region of interest" description="Disordered" evidence="19">
    <location>
        <begin position="174"/>
        <end position="207"/>
    </location>
</feature>
<evidence type="ECO:0000256" key="14">
    <source>
        <dbReference type="ARBA" id="ARBA00023008"/>
    </source>
</evidence>
<evidence type="ECO:0000256" key="7">
    <source>
        <dbReference type="ARBA" id="ARBA00022741"/>
    </source>
</evidence>
<dbReference type="Gene3D" id="3.30.70.100">
    <property type="match status" value="4"/>
</dbReference>
<dbReference type="SUPFAM" id="SSF55008">
    <property type="entry name" value="HMA, heavy metal-associated domain"/>
    <property type="match status" value="4"/>
</dbReference>
<sequence length="1501" mass="163787">MENLKQFTDEEWQRMSKQLRKQLGPEYLAQRPGPSGRPLTYIEGKTAINIANDIFGFNGWSTDIKDTTIDFVDVSEDQRYSVGVSVTIRITLRDGSYHEDMGYGTDQNSKFKGASFEKARKQAVTDATKRTLRYFGNALGNCLYDNPYLNGIGKMAKPTIKFTAKNLYRHDQFETKQAPPPAKLEEPPKQQVPRPAPPTNSINRPTTVPVVLNTVKPEEISRNVPKAAIKPNKEIKSNPVSPVNEYKSAALLEPIVPEDSFTYEGDDEFLVQVLAVDDEFTVAHEFEHEFENELDDELLAGIITPPPKDSSHSSAHGSQQRDTTLSDLEEPTMKSENIIRITRLPVKGMTCHSCVRAITNALSLISGVENVSVDLEKECATITYDTLLLDYTDLKNNIEDCGFDVNLTTITLPVLGMTCQSCVKSIQGVLSDQTGIVSVRVSLENEECTVVYDATVTSTPNIAEAIEDCGFDVLMVNDRGSSSSSSSVINQTSKMESKELVYDDNENTIQLEIRGMTCASCVTSIEKALKSQVGISYVSVALLAERATVTFDPLDIQPELICKVVCDAGFEAKIIERKSNDVVQLQVYGMTCASCVAGIERGLGKLPGVIEVSVNLMTEKAKVKFNCDITSPRKIVEEIEALGFNAIMADNTRDAQLDSLAKVREIKEWQTAFFECLFFAVPVFFIAMILPMFSWWHFVMEIPIFLPGLYLLDITQLILTLPVQFGVGKRFLRSAFVSVLHGTPTMDVLVSISTLAAFGFSILSMMHGVVTQVKVPPTVFFDTSTMLITFIVLGRLLENKAKGKSSSALSKLMSLTPSTALMVTVDENKVVLSERKIPSELISEGDLIKLLPGDKIPADGEVFYGSTTIDESMVTGEVDAVAKTLGDTVIGGTVNGLGTFIMKATRVGSDTALSQIVKLVEDAQVSKAPIQGFADYIAGYFVPTVVLLGLGTLIVWIVIVRNVGVEGLPVSLQKEISNTGDGGWFFVCLKLCISVIIVACPCALGLATPTAVMVGTGVGAENGVLFKGGAVLENGQAVNKVVFDKTGTLTCGKLELVESKAWTGNEDHRLQMLILSAIAESHSEHLLGRAVVAAGKELTGLKVLDGLATVQNFNSVTGFGIYCDVVFTKEVPKDVVGLRHVLEPLLNTCHTVIVGNKKWLEEHNGIGLSDEQEEMCRVQGSLGRTCVLVGIDGISSGYISLSDVVKPEAKRVIATLQSMGIQTAMVTGDNELTARCIAAQLGITEVHAGVSPNGKTQIIKTMQEKTFVKKHVPWWSKHRIQTNQYLPLQQNNTKTGTKTVVAMVGDGINDSPALVAADLGIALCSGTDIAMEAADVILMRNDLTDVVAALNLSKAIFSRIRINLLWACIYNLVGIPLAMGIFLPWGYRLHPMMAGFAMAASSTSVVMSSLMLRWSWRRPLLVNLDDHASGTDAAVHLSLLVNEMRSDTQEEDIEMALQNRSSYDEEEGLIFTKNKESILDTVKNFFSKRSSKYTPVSNDDY</sequence>
<dbReference type="PANTHER" id="PTHR43520">
    <property type="entry name" value="ATP7, ISOFORM B"/>
    <property type="match status" value="1"/>
</dbReference>
<gene>
    <name evidence="21" type="ORF">MFLAVUS_008234</name>
</gene>
<name>A0ABP9Z6H6_9FUNG</name>
<dbReference type="PRINTS" id="PR00943">
    <property type="entry name" value="CUATPASE"/>
</dbReference>
<evidence type="ECO:0000256" key="10">
    <source>
        <dbReference type="ARBA" id="ARBA00022840"/>
    </source>
</evidence>
<keyword evidence="15" id="KW-0406">Ion transport</keyword>
<feature type="transmembrane region" description="Helical" evidence="18">
    <location>
        <begin position="748"/>
        <end position="767"/>
    </location>
</feature>
<evidence type="ECO:0000256" key="16">
    <source>
        <dbReference type="ARBA" id="ARBA00023136"/>
    </source>
</evidence>
<evidence type="ECO:0000256" key="19">
    <source>
        <dbReference type="SAM" id="MobiDB-lite"/>
    </source>
</evidence>
<dbReference type="Gene3D" id="2.70.150.10">
    <property type="entry name" value="Calcium-transporting ATPase, cytoplasmic transduction domain A"/>
    <property type="match status" value="1"/>
</dbReference>
<dbReference type="SUPFAM" id="SSF56784">
    <property type="entry name" value="HAD-like"/>
    <property type="match status" value="1"/>
</dbReference>
<dbReference type="Pfam" id="PF00403">
    <property type="entry name" value="HMA"/>
    <property type="match status" value="4"/>
</dbReference>
<dbReference type="Gene3D" id="3.40.50.1000">
    <property type="entry name" value="HAD superfamily/HAD-like"/>
    <property type="match status" value="1"/>
</dbReference>
<dbReference type="CDD" id="cd02094">
    <property type="entry name" value="P-type_ATPase_Cu-like"/>
    <property type="match status" value="1"/>
</dbReference>
<keyword evidence="13 18" id="KW-1133">Transmembrane helix</keyword>
<organism evidence="21 22">
    <name type="scientific">Mucor flavus</name>
    <dbReference type="NCBI Taxonomy" id="439312"/>
    <lineage>
        <taxon>Eukaryota</taxon>
        <taxon>Fungi</taxon>
        <taxon>Fungi incertae sedis</taxon>
        <taxon>Mucoromycota</taxon>
        <taxon>Mucoromycotina</taxon>
        <taxon>Mucoromycetes</taxon>
        <taxon>Mucorales</taxon>
        <taxon>Mucorineae</taxon>
        <taxon>Mucoraceae</taxon>
        <taxon>Mucor</taxon>
    </lineage>
</organism>
<evidence type="ECO:0000256" key="3">
    <source>
        <dbReference type="ARBA" id="ARBA00006638"/>
    </source>
</evidence>
<dbReference type="InterPro" id="IPR023214">
    <property type="entry name" value="HAD_sf"/>
</dbReference>
<protein>
    <recommendedName>
        <fullName evidence="20">HMA domain-containing protein</fullName>
    </recommendedName>
</protein>
<comment type="subcellular location">
    <subcellularLocation>
        <location evidence="1">Endomembrane system</location>
        <topology evidence="1">Multi-pass membrane protein</topology>
    </subcellularLocation>
    <subcellularLocation>
        <location evidence="18">Membrane</location>
    </subcellularLocation>
</comment>
<keyword evidence="17" id="KW-0234">DNA repair</keyword>
<feature type="transmembrane region" description="Helical" evidence="18">
    <location>
        <begin position="937"/>
        <end position="959"/>
    </location>
</feature>
<dbReference type="InterPro" id="IPR023299">
    <property type="entry name" value="ATPase_P-typ_cyto_dom_N"/>
</dbReference>
<keyword evidence="14" id="KW-0186">Copper</keyword>
<dbReference type="PANTHER" id="PTHR43520:SF8">
    <property type="entry name" value="P-TYPE CU(+) TRANSPORTER"/>
    <property type="match status" value="1"/>
</dbReference>
<evidence type="ECO:0000313" key="21">
    <source>
        <dbReference type="EMBL" id="GAA5814732.1"/>
    </source>
</evidence>
<dbReference type="PROSITE" id="PS01047">
    <property type="entry name" value="HMA_1"/>
    <property type="match status" value="4"/>
</dbReference>
<evidence type="ECO:0000256" key="6">
    <source>
        <dbReference type="ARBA" id="ARBA00022723"/>
    </source>
</evidence>
<dbReference type="InterPro" id="IPR042525">
    <property type="entry name" value="Rad52_Rad59_Rad22_sf"/>
</dbReference>
<evidence type="ECO:0000256" key="2">
    <source>
        <dbReference type="ARBA" id="ARBA00006024"/>
    </source>
</evidence>
<accession>A0ABP9Z6H6</accession>
<dbReference type="InterPro" id="IPR018303">
    <property type="entry name" value="ATPase_P-typ_P_site"/>
</dbReference>
<dbReference type="PROSITE" id="PS50846">
    <property type="entry name" value="HMA_2"/>
    <property type="match status" value="4"/>
</dbReference>
<dbReference type="InterPro" id="IPR023298">
    <property type="entry name" value="ATPase_P-typ_TM_dom_sf"/>
</dbReference>
<evidence type="ECO:0000256" key="5">
    <source>
        <dbReference type="ARBA" id="ARBA00022692"/>
    </source>
</evidence>
<evidence type="ECO:0000256" key="1">
    <source>
        <dbReference type="ARBA" id="ARBA00004127"/>
    </source>
</evidence>
<keyword evidence="12" id="KW-1278">Translocase</keyword>
<dbReference type="PROSITE" id="PS00154">
    <property type="entry name" value="ATPASE_E1_E2"/>
    <property type="match status" value="1"/>
</dbReference>
<keyword evidence="16 18" id="KW-0472">Membrane</keyword>
<keyword evidence="11" id="KW-0460">Magnesium</keyword>
<reference evidence="21 22" key="1">
    <citation type="submission" date="2024-04" db="EMBL/GenBank/DDBJ databases">
        <title>genome sequences of Mucor flavus KT1a and Helicostylum pulchrum KT1b strains isolated from the surface of a dry-aged beef.</title>
        <authorList>
            <person name="Toyotome T."/>
            <person name="Hosono M."/>
            <person name="Torimaru M."/>
            <person name="Fukuda K."/>
            <person name="Mikami N."/>
        </authorList>
    </citation>
    <scope>NUCLEOTIDE SEQUENCE [LARGE SCALE GENOMIC DNA]</scope>
    <source>
        <strain evidence="21 22">KT1a</strain>
    </source>
</reference>
<keyword evidence="10 18" id="KW-0067">ATP-binding</keyword>
<dbReference type="Gene3D" id="3.40.1110.10">
    <property type="entry name" value="Calcium-transporting ATPase, cytoplasmic domain N"/>
    <property type="match status" value="1"/>
</dbReference>
<evidence type="ECO:0000256" key="15">
    <source>
        <dbReference type="ARBA" id="ARBA00023065"/>
    </source>
</evidence>
<proteinExistence type="inferred from homology"/>
<keyword evidence="8" id="KW-0227">DNA damage</keyword>
<dbReference type="PRINTS" id="PR00119">
    <property type="entry name" value="CATATPASE"/>
</dbReference>
<feature type="transmembrane region" description="Helical" evidence="18">
    <location>
        <begin position="984"/>
        <end position="1007"/>
    </location>
</feature>
<feature type="domain" description="HMA" evidence="20">
    <location>
        <begin position="581"/>
        <end position="647"/>
    </location>
</feature>
<dbReference type="SFLD" id="SFLDG00002">
    <property type="entry name" value="C1.7:_P-type_atpase_like"/>
    <property type="match status" value="1"/>
</dbReference>
<feature type="domain" description="HMA" evidence="20">
    <location>
        <begin position="340"/>
        <end position="406"/>
    </location>
</feature>
<keyword evidence="4" id="KW-0813">Transport</keyword>
<keyword evidence="22" id="KW-1185">Reference proteome</keyword>
<comment type="similarity">
    <text evidence="2 18">Belongs to the cation transport ATPase (P-type) (TC 3.A.3) family. Type IB subfamily.</text>
</comment>
<evidence type="ECO:0000259" key="20">
    <source>
        <dbReference type="PROSITE" id="PS50846"/>
    </source>
</evidence>
<evidence type="ECO:0000256" key="18">
    <source>
        <dbReference type="RuleBase" id="RU362081"/>
    </source>
</evidence>
<dbReference type="Gene3D" id="3.30.390.80">
    <property type="entry name" value="DNA repair protein Rad52/59/22"/>
    <property type="match status" value="1"/>
</dbReference>
<dbReference type="SUPFAM" id="SSF81653">
    <property type="entry name" value="Calcium ATPase, transduction domain A"/>
    <property type="match status" value="1"/>
</dbReference>
<dbReference type="NCBIfam" id="TIGR01525">
    <property type="entry name" value="ATPase-IB_hvy"/>
    <property type="match status" value="1"/>
</dbReference>
<dbReference type="CDD" id="cd00371">
    <property type="entry name" value="HMA"/>
    <property type="match status" value="4"/>
</dbReference>
<feature type="transmembrane region" description="Helical" evidence="18">
    <location>
        <begin position="704"/>
        <end position="727"/>
    </location>
</feature>
<dbReference type="InterPro" id="IPR017969">
    <property type="entry name" value="Heavy-metal-associated_CS"/>
</dbReference>
<comment type="caution">
    <text evidence="21">The sequence shown here is derived from an EMBL/GenBank/DDBJ whole genome shotgun (WGS) entry which is preliminary data.</text>
</comment>
<evidence type="ECO:0000256" key="9">
    <source>
        <dbReference type="ARBA" id="ARBA00022796"/>
    </source>
</evidence>
<dbReference type="InterPro" id="IPR006121">
    <property type="entry name" value="HMA_dom"/>
</dbReference>
<feature type="transmembrane region" description="Helical" evidence="18">
    <location>
        <begin position="672"/>
        <end position="698"/>
    </location>
</feature>
<dbReference type="InterPro" id="IPR044492">
    <property type="entry name" value="P_typ_ATPase_HD_dom"/>
</dbReference>
<dbReference type="PRINTS" id="PR00942">
    <property type="entry name" value="CUATPASEI"/>
</dbReference>
<dbReference type="InterPro" id="IPR041247">
    <property type="entry name" value="Rad52_fam"/>
</dbReference>
<dbReference type="InterPro" id="IPR027256">
    <property type="entry name" value="P-typ_ATPase_IB"/>
</dbReference>
<keyword evidence="9" id="KW-0187">Copper transport</keyword>
<feature type="transmembrane region" description="Helical" evidence="18">
    <location>
        <begin position="1393"/>
        <end position="1412"/>
    </location>
</feature>
<feature type="domain" description="HMA" evidence="20">
    <location>
        <begin position="507"/>
        <end position="573"/>
    </location>
</feature>
<feature type="region of interest" description="Disordered" evidence="19">
    <location>
        <begin position="301"/>
        <end position="329"/>
    </location>
</feature>
<dbReference type="InterPro" id="IPR036412">
    <property type="entry name" value="HAD-like_sf"/>
</dbReference>
<feature type="transmembrane region" description="Helical" evidence="18">
    <location>
        <begin position="1364"/>
        <end position="1387"/>
    </location>
</feature>
<dbReference type="Pfam" id="PF00702">
    <property type="entry name" value="Hydrolase"/>
    <property type="match status" value="1"/>
</dbReference>
<evidence type="ECO:0000313" key="22">
    <source>
        <dbReference type="Proteomes" id="UP001473302"/>
    </source>
</evidence>
<dbReference type="InterPro" id="IPR006122">
    <property type="entry name" value="HMA_Cu_ion-bd"/>
</dbReference>
<dbReference type="SUPFAM" id="SSF81665">
    <property type="entry name" value="Calcium ATPase, transmembrane domain M"/>
    <property type="match status" value="1"/>
</dbReference>
<dbReference type="NCBIfam" id="TIGR00003">
    <property type="entry name" value="copper ion binding protein"/>
    <property type="match status" value="4"/>
</dbReference>
<keyword evidence="5 18" id="KW-0812">Transmembrane</keyword>
<dbReference type="EMBL" id="BAABUK010000022">
    <property type="protein sequence ID" value="GAA5814732.1"/>
    <property type="molecule type" value="Genomic_DNA"/>
</dbReference>
<comment type="similarity">
    <text evidence="3">Belongs to the RAD52 family.</text>
</comment>
<dbReference type="SUPFAM" id="SSF54768">
    <property type="entry name" value="dsRNA-binding domain-like"/>
    <property type="match status" value="1"/>
</dbReference>
<dbReference type="SFLD" id="SFLDF00027">
    <property type="entry name" value="p-type_atpase"/>
    <property type="match status" value="1"/>
</dbReference>
<dbReference type="InterPro" id="IPR059000">
    <property type="entry name" value="ATPase_P-type_domA"/>
</dbReference>
<evidence type="ECO:0000256" key="17">
    <source>
        <dbReference type="ARBA" id="ARBA00023204"/>
    </source>
</evidence>
<dbReference type="SFLD" id="SFLDS00003">
    <property type="entry name" value="Haloacid_Dehalogenase"/>
    <property type="match status" value="1"/>
</dbReference>
<dbReference type="InterPro" id="IPR036163">
    <property type="entry name" value="HMA_dom_sf"/>
</dbReference>
<dbReference type="Pfam" id="PF04098">
    <property type="entry name" value="Rad52_Rad22"/>
    <property type="match status" value="1"/>
</dbReference>
<keyword evidence="7 18" id="KW-0547">Nucleotide-binding</keyword>
<evidence type="ECO:0000256" key="13">
    <source>
        <dbReference type="ARBA" id="ARBA00022989"/>
    </source>
</evidence>
<dbReference type="InterPro" id="IPR008250">
    <property type="entry name" value="ATPase_P-typ_transduc_dom_A_sf"/>
</dbReference>
<keyword evidence="6 18" id="KW-0479">Metal-binding</keyword>
<evidence type="ECO:0000256" key="12">
    <source>
        <dbReference type="ARBA" id="ARBA00022967"/>
    </source>
</evidence>
<dbReference type="Pfam" id="PF00122">
    <property type="entry name" value="E1-E2_ATPase"/>
    <property type="match status" value="1"/>
</dbReference>
<feature type="domain" description="HMA" evidence="20">
    <location>
        <begin position="408"/>
        <end position="474"/>
    </location>
</feature>
<evidence type="ECO:0000256" key="4">
    <source>
        <dbReference type="ARBA" id="ARBA00022448"/>
    </source>
</evidence>
<feature type="compositionally biased region" description="Polar residues" evidence="19">
    <location>
        <begin position="312"/>
        <end position="326"/>
    </location>
</feature>
<evidence type="ECO:0000256" key="8">
    <source>
        <dbReference type="ARBA" id="ARBA00022763"/>
    </source>
</evidence>